<comment type="caution">
    <text evidence="3">The sequence shown here is derived from an EMBL/GenBank/DDBJ whole genome shotgun (WGS) entry which is preliminary data.</text>
</comment>
<dbReference type="Proteomes" id="UP001146793">
    <property type="component" value="Unassembled WGS sequence"/>
</dbReference>
<dbReference type="AlphaFoldDB" id="A0AAV8A1I3"/>
<protein>
    <recommendedName>
        <fullName evidence="5">Transmembrane protein</fullName>
    </recommendedName>
</protein>
<gene>
    <name evidence="3" type="ORF">M0812_08510</name>
</gene>
<evidence type="ECO:0000256" key="1">
    <source>
        <dbReference type="SAM" id="MobiDB-lite"/>
    </source>
</evidence>
<evidence type="ECO:0000313" key="3">
    <source>
        <dbReference type="EMBL" id="KAJ3445975.1"/>
    </source>
</evidence>
<keyword evidence="2" id="KW-0472">Membrane</keyword>
<evidence type="ECO:0000313" key="4">
    <source>
        <dbReference type="Proteomes" id="UP001146793"/>
    </source>
</evidence>
<feature type="transmembrane region" description="Helical" evidence="2">
    <location>
        <begin position="47"/>
        <end position="73"/>
    </location>
</feature>
<evidence type="ECO:0000256" key="2">
    <source>
        <dbReference type="SAM" id="Phobius"/>
    </source>
</evidence>
<dbReference type="EMBL" id="JANTQA010000021">
    <property type="protein sequence ID" value="KAJ3445975.1"/>
    <property type="molecule type" value="Genomic_DNA"/>
</dbReference>
<proteinExistence type="predicted"/>
<reference evidence="3" key="1">
    <citation type="submission" date="2022-08" db="EMBL/GenBank/DDBJ databases">
        <title>Novel sulphate-reducing endosymbionts in the free-living metamonad Anaeramoeba.</title>
        <authorList>
            <person name="Jerlstrom-Hultqvist J."/>
            <person name="Cepicka I."/>
            <person name="Gallot-Lavallee L."/>
            <person name="Salas-Leiva D."/>
            <person name="Curtis B.A."/>
            <person name="Zahonova K."/>
            <person name="Pipaliya S."/>
            <person name="Dacks J."/>
            <person name="Roger A.J."/>
        </authorList>
    </citation>
    <scope>NUCLEOTIDE SEQUENCE</scope>
    <source>
        <strain evidence="3">Busselton2</strain>
    </source>
</reference>
<sequence>MLCVGKQKKISSALNVFLGFSSLFLFIWVIVGVVWTGKSHDCGKLKLVTIVDSIVILSTVGLIVCGCFSYLIIQKKKPMQTEKVTHDRLIVTDSNSDSDSTNNSNNILVSNSDSDQTSSSFGNSSSN</sequence>
<keyword evidence="2" id="KW-0812">Transmembrane</keyword>
<organism evidence="3 4">
    <name type="scientific">Anaeramoeba flamelloides</name>
    <dbReference type="NCBI Taxonomy" id="1746091"/>
    <lineage>
        <taxon>Eukaryota</taxon>
        <taxon>Metamonada</taxon>
        <taxon>Anaeramoebidae</taxon>
        <taxon>Anaeramoeba</taxon>
    </lineage>
</organism>
<keyword evidence="2" id="KW-1133">Transmembrane helix</keyword>
<feature type="region of interest" description="Disordered" evidence="1">
    <location>
        <begin position="92"/>
        <end position="127"/>
    </location>
</feature>
<accession>A0AAV8A1I3</accession>
<feature type="transmembrane region" description="Helical" evidence="2">
    <location>
        <begin position="12"/>
        <end position="35"/>
    </location>
</feature>
<evidence type="ECO:0008006" key="5">
    <source>
        <dbReference type="Google" id="ProtNLM"/>
    </source>
</evidence>
<name>A0AAV8A1I3_9EUKA</name>